<evidence type="ECO:0000256" key="2">
    <source>
        <dbReference type="ARBA" id="ARBA00005745"/>
    </source>
</evidence>
<evidence type="ECO:0000256" key="6">
    <source>
        <dbReference type="ARBA" id="ARBA00022989"/>
    </source>
</evidence>
<comment type="subcellular location">
    <subcellularLocation>
        <location evidence="1">Cell inner membrane</location>
        <topology evidence="1">Multi-pass membrane protein</topology>
    </subcellularLocation>
</comment>
<dbReference type="HOGENOM" id="CLU_035032_2_2_6"/>
<accession>Q6LM92</accession>
<evidence type="ECO:0000313" key="10">
    <source>
        <dbReference type="EMBL" id="CAG21585.1"/>
    </source>
</evidence>
<proteinExistence type="inferred from homology"/>
<gene>
    <name evidence="10" type="primary">MSHG</name>
    <name evidence="10" type="ordered locus">PBPRA3279</name>
</gene>
<dbReference type="GO" id="GO:0015628">
    <property type="term" value="P:protein secretion by the type II secretion system"/>
    <property type="evidence" value="ECO:0007669"/>
    <property type="project" value="TreeGrafter"/>
</dbReference>
<feature type="transmembrane region" description="Helical" evidence="8">
    <location>
        <begin position="213"/>
        <end position="239"/>
    </location>
</feature>
<dbReference type="InterPro" id="IPR042094">
    <property type="entry name" value="T2SS_GspF_sf"/>
</dbReference>
<dbReference type="eggNOG" id="COG1459">
    <property type="taxonomic scope" value="Bacteria"/>
</dbReference>
<feature type="domain" description="Type II secretion system protein GspF" evidence="9">
    <location>
        <begin position="71"/>
        <end position="194"/>
    </location>
</feature>
<dbReference type="PANTHER" id="PTHR30012:SF4">
    <property type="entry name" value="MSHA BIOGENESIS PROTEIN MSHG"/>
    <property type="match status" value="1"/>
</dbReference>
<evidence type="ECO:0000256" key="1">
    <source>
        <dbReference type="ARBA" id="ARBA00004429"/>
    </source>
</evidence>
<dbReference type="AlphaFoldDB" id="Q6LM92"/>
<dbReference type="Pfam" id="PF00482">
    <property type="entry name" value="T2SSF"/>
    <property type="match status" value="2"/>
</dbReference>
<evidence type="ECO:0000256" key="8">
    <source>
        <dbReference type="SAM" id="Phobius"/>
    </source>
</evidence>
<evidence type="ECO:0000259" key="9">
    <source>
        <dbReference type="Pfam" id="PF00482"/>
    </source>
</evidence>
<name>Q6LM92_PHOPR</name>
<dbReference type="KEGG" id="ppr:PBPRA3279"/>
<evidence type="ECO:0000256" key="7">
    <source>
        <dbReference type="ARBA" id="ARBA00023136"/>
    </source>
</evidence>
<comment type="similarity">
    <text evidence="2">Belongs to the GSP F family.</text>
</comment>
<feature type="domain" description="Type II secretion system protein GspF" evidence="9">
    <location>
        <begin position="274"/>
        <end position="396"/>
    </location>
</feature>
<dbReference type="GO" id="GO:0005886">
    <property type="term" value="C:plasma membrane"/>
    <property type="evidence" value="ECO:0007669"/>
    <property type="project" value="UniProtKB-SubCell"/>
</dbReference>
<dbReference type="PANTHER" id="PTHR30012">
    <property type="entry name" value="GENERAL SECRETION PATHWAY PROTEIN"/>
    <property type="match status" value="1"/>
</dbReference>
<feature type="transmembrane region" description="Helical" evidence="8">
    <location>
        <begin position="173"/>
        <end position="193"/>
    </location>
</feature>
<keyword evidence="7 8" id="KW-0472">Membrane</keyword>
<keyword evidence="3" id="KW-1003">Cell membrane</keyword>
<organism evidence="10 11">
    <name type="scientific">Photobacterium profundum (strain SS9)</name>
    <dbReference type="NCBI Taxonomy" id="298386"/>
    <lineage>
        <taxon>Bacteria</taxon>
        <taxon>Pseudomonadati</taxon>
        <taxon>Pseudomonadota</taxon>
        <taxon>Gammaproteobacteria</taxon>
        <taxon>Vibrionales</taxon>
        <taxon>Vibrionaceae</taxon>
        <taxon>Photobacterium</taxon>
    </lineage>
</organism>
<dbReference type="PRINTS" id="PR00812">
    <property type="entry name" value="BCTERIALGSPF"/>
</dbReference>
<sequence length="407" mass="45570">MMPVFNYRGRGSKGQLQRGQVEAANQEVAADVLMRQGIIPLEIRQGKAKGDSFDFKQLFQNDIPLEALVIFCRQLYSLTKAGVPLLRAIKGLGQSASHPLMKETLDAVMSDLTNGHSLSAAMKQHRRVFSDLFVSMIHVGENTGRLDESLLQLAHYFEQEMETRRRIKSAMRYPLFVISAIMLAMVVLNIKVIPQFASMFARFGVDLPLPTRILIGTSNFFVHYWPLMLGAGIVSGLALKMWRRTPKGQERWDSWRLKTPVVGHIVNRAQMSRFSRTFALMIRAGVPLNQAIQMSAEALGNRFLENRLIEMKNGIESGNSITSTATDSGVFTPLVLQMIAVGEETGQVDNLLLEVSDFYDREVEYDLKTLTARIEPLLLLVVAVMVLILALGIFLPMWGMLDVARGV</sequence>
<evidence type="ECO:0000256" key="5">
    <source>
        <dbReference type="ARBA" id="ARBA00022692"/>
    </source>
</evidence>
<protein>
    <submittedName>
        <fullName evidence="10">MSHA biogenesis protein MshG</fullName>
    </submittedName>
</protein>
<evidence type="ECO:0000256" key="3">
    <source>
        <dbReference type="ARBA" id="ARBA00022475"/>
    </source>
</evidence>
<dbReference type="STRING" id="298386.PBPRA3279"/>
<keyword evidence="11" id="KW-1185">Reference proteome</keyword>
<reference evidence="11" key="1">
    <citation type="journal article" date="2005" name="Science">
        <title>Life at depth: Photobacterium profundum genome sequence and expression analysis.</title>
        <authorList>
            <person name="Vezzi A."/>
            <person name="Campanaro S."/>
            <person name="D'Angelo M."/>
            <person name="Simonato F."/>
            <person name="Vitulo N."/>
            <person name="Lauro F.M."/>
            <person name="Cestaro A."/>
            <person name="Malacrida G."/>
            <person name="Simionati B."/>
            <person name="Cannata N."/>
            <person name="Romualdi C."/>
            <person name="Bartlett D.H."/>
            <person name="Valle G."/>
        </authorList>
    </citation>
    <scope>NUCLEOTIDE SEQUENCE [LARGE SCALE GENOMIC DNA]</scope>
    <source>
        <strain evidence="11">ATCC BAA-1253 / SS9</strain>
    </source>
</reference>
<keyword evidence="6 8" id="KW-1133">Transmembrane helix</keyword>
<dbReference type="InterPro" id="IPR018076">
    <property type="entry name" value="T2SS_GspF_dom"/>
</dbReference>
<dbReference type="EMBL" id="CR378673">
    <property type="protein sequence ID" value="CAG21585.1"/>
    <property type="molecule type" value="Genomic_DNA"/>
</dbReference>
<keyword evidence="5 8" id="KW-0812">Transmembrane</keyword>
<dbReference type="Gene3D" id="1.20.81.30">
    <property type="entry name" value="Type II secretion system (T2SS), domain F"/>
    <property type="match status" value="2"/>
</dbReference>
<dbReference type="Proteomes" id="UP000000593">
    <property type="component" value="Chromosome 1"/>
</dbReference>
<dbReference type="InterPro" id="IPR003004">
    <property type="entry name" value="GspF/PilC"/>
</dbReference>
<dbReference type="FunFam" id="1.20.81.30:FF:000001">
    <property type="entry name" value="Type II secretion system protein F"/>
    <property type="match status" value="2"/>
</dbReference>
<evidence type="ECO:0000313" key="11">
    <source>
        <dbReference type="Proteomes" id="UP000000593"/>
    </source>
</evidence>
<keyword evidence="4" id="KW-0997">Cell inner membrane</keyword>
<evidence type="ECO:0000256" key="4">
    <source>
        <dbReference type="ARBA" id="ARBA00022519"/>
    </source>
</evidence>
<feature type="transmembrane region" description="Helical" evidence="8">
    <location>
        <begin position="377"/>
        <end position="398"/>
    </location>
</feature>